<organism evidence="2 3">
    <name type="scientific">Tanacetum coccineum</name>
    <dbReference type="NCBI Taxonomy" id="301880"/>
    <lineage>
        <taxon>Eukaryota</taxon>
        <taxon>Viridiplantae</taxon>
        <taxon>Streptophyta</taxon>
        <taxon>Embryophyta</taxon>
        <taxon>Tracheophyta</taxon>
        <taxon>Spermatophyta</taxon>
        <taxon>Magnoliopsida</taxon>
        <taxon>eudicotyledons</taxon>
        <taxon>Gunneridae</taxon>
        <taxon>Pentapetalae</taxon>
        <taxon>asterids</taxon>
        <taxon>campanulids</taxon>
        <taxon>Asterales</taxon>
        <taxon>Asteraceae</taxon>
        <taxon>Asteroideae</taxon>
        <taxon>Anthemideae</taxon>
        <taxon>Anthemidinae</taxon>
        <taxon>Tanacetum</taxon>
    </lineage>
</organism>
<proteinExistence type="predicted"/>
<evidence type="ECO:0000259" key="1">
    <source>
        <dbReference type="PROSITE" id="PS50994"/>
    </source>
</evidence>
<dbReference type="EMBL" id="BQNB010014175">
    <property type="protein sequence ID" value="GJT24945.1"/>
    <property type="molecule type" value="Genomic_DNA"/>
</dbReference>
<dbReference type="Pfam" id="PF24626">
    <property type="entry name" value="SH3_Tf2-1"/>
    <property type="match status" value="1"/>
</dbReference>
<keyword evidence="2" id="KW-0695">RNA-directed DNA polymerase</keyword>
<sequence length="575" mass="66886">MRQRRWIELLSDYDCEIRYHPGKANVVADALSQKERIKPLRVRALVMTIGFPSRILKAQKEAVKVENIEAEDIEGMLKKLEARADGTLCLDNRSWLPCYGDTRSLIMHESHKLKYSIHPGSDKMYHDLKMLYWWPNMKADIATYVNKCLTCAKVKAEHQRPSAGFDSIWVIVDRLTKSAYFLPIRETESTEKLTRLYMKEIVARHGIPVSLISDRDSHFTSRVWQSLHKALGTQLNLSTAYHPQTDGQSERTIQTLEDMLRACVIDFRNGWDRHLPLVEFSYNNSYHTSIKAAPFEALYGRKCRSPVCWAEVGEAQLTGPEIIHETTEKIFKIRDRMQAARDRQKSYADKRRRPLEFEVGDKVMLKVAPWKGVMRFGKRGKLNPRYIGPFRIIERIGPVAYRLDLPQELSRVHNVFHICNLKKCLSDDTLVIPLEEIQLDDKLNFVEEPVEIMDREVKQLKRSRIPIIKVRWNARRGPEYTWEREDQFREKYPHLFTNPRSTTTHVHETQAKPQPSVAYYGCVPQQSLARCECVIYVARKSTPCVSFRNKNLHLCRMLADESWQALLAVEAACST</sequence>
<dbReference type="InterPro" id="IPR041588">
    <property type="entry name" value="Integrase_H2C2"/>
</dbReference>
<feature type="domain" description="Integrase catalytic" evidence="1">
    <location>
        <begin position="115"/>
        <end position="302"/>
    </location>
</feature>
<protein>
    <submittedName>
        <fullName evidence="2">Reverse transcriptase domain-containing protein</fullName>
    </submittedName>
</protein>
<dbReference type="Proteomes" id="UP001151760">
    <property type="component" value="Unassembled WGS sequence"/>
</dbReference>
<reference evidence="2" key="1">
    <citation type="journal article" date="2022" name="Int. J. Mol. Sci.">
        <title>Draft Genome of Tanacetum Coccineum: Genomic Comparison of Closely Related Tanacetum-Family Plants.</title>
        <authorList>
            <person name="Yamashiro T."/>
            <person name="Shiraishi A."/>
            <person name="Nakayama K."/>
            <person name="Satake H."/>
        </authorList>
    </citation>
    <scope>NUCLEOTIDE SEQUENCE</scope>
</reference>
<dbReference type="InterPro" id="IPR001584">
    <property type="entry name" value="Integrase_cat-core"/>
</dbReference>
<comment type="caution">
    <text evidence="2">The sequence shown here is derived from an EMBL/GenBank/DDBJ whole genome shotgun (WGS) entry which is preliminary data.</text>
</comment>
<dbReference type="Gene3D" id="3.30.420.10">
    <property type="entry name" value="Ribonuclease H-like superfamily/Ribonuclease H"/>
    <property type="match status" value="1"/>
</dbReference>
<name>A0ABQ5CD19_9ASTR</name>
<accession>A0ABQ5CD19</accession>
<evidence type="ECO:0000313" key="3">
    <source>
        <dbReference type="Proteomes" id="UP001151760"/>
    </source>
</evidence>
<evidence type="ECO:0000313" key="2">
    <source>
        <dbReference type="EMBL" id="GJT24945.1"/>
    </source>
</evidence>
<keyword evidence="3" id="KW-1185">Reference proteome</keyword>
<gene>
    <name evidence="2" type="ORF">Tco_0894882</name>
</gene>
<reference evidence="2" key="2">
    <citation type="submission" date="2022-01" db="EMBL/GenBank/DDBJ databases">
        <authorList>
            <person name="Yamashiro T."/>
            <person name="Shiraishi A."/>
            <person name="Satake H."/>
            <person name="Nakayama K."/>
        </authorList>
    </citation>
    <scope>NUCLEOTIDE SEQUENCE</scope>
</reference>
<dbReference type="PANTHER" id="PTHR45835:SF99">
    <property type="entry name" value="CHROMO DOMAIN-CONTAINING PROTEIN-RELATED"/>
    <property type="match status" value="1"/>
</dbReference>
<dbReference type="GO" id="GO:0003964">
    <property type="term" value="F:RNA-directed DNA polymerase activity"/>
    <property type="evidence" value="ECO:0007669"/>
    <property type="project" value="UniProtKB-KW"/>
</dbReference>
<dbReference type="PROSITE" id="PS50994">
    <property type="entry name" value="INTEGRASE"/>
    <property type="match status" value="1"/>
</dbReference>
<dbReference type="Pfam" id="PF17921">
    <property type="entry name" value="Integrase_H2C2"/>
    <property type="match status" value="1"/>
</dbReference>
<dbReference type="InterPro" id="IPR012337">
    <property type="entry name" value="RNaseH-like_sf"/>
</dbReference>
<dbReference type="InterPro" id="IPR056924">
    <property type="entry name" value="SH3_Tf2-1"/>
</dbReference>
<keyword evidence="2" id="KW-0548">Nucleotidyltransferase</keyword>
<dbReference type="InterPro" id="IPR036397">
    <property type="entry name" value="RNaseH_sf"/>
</dbReference>
<dbReference type="Gene3D" id="1.10.340.70">
    <property type="match status" value="1"/>
</dbReference>
<dbReference type="SUPFAM" id="SSF53098">
    <property type="entry name" value="Ribonuclease H-like"/>
    <property type="match status" value="1"/>
</dbReference>
<keyword evidence="2" id="KW-0808">Transferase</keyword>
<dbReference type="PANTHER" id="PTHR45835">
    <property type="entry name" value="YALI0A06105P"/>
    <property type="match status" value="1"/>
</dbReference>